<feature type="domain" description="AB hydrolase-1" evidence="2">
    <location>
        <begin position="11"/>
        <end position="118"/>
    </location>
</feature>
<comment type="caution">
    <text evidence="3">The sequence shown here is derived from an EMBL/GenBank/DDBJ whole genome shotgun (WGS) entry which is preliminary data.</text>
</comment>
<dbReference type="PANTHER" id="PTHR46118:SF4">
    <property type="entry name" value="PROTEIN ABHD11"/>
    <property type="match status" value="1"/>
</dbReference>
<protein>
    <submittedName>
        <fullName evidence="3">Alpha/beta fold hydrolase</fullName>
    </submittedName>
</protein>
<evidence type="ECO:0000313" key="4">
    <source>
        <dbReference type="Proteomes" id="UP000642468"/>
    </source>
</evidence>
<dbReference type="Proteomes" id="UP000642468">
    <property type="component" value="Unassembled WGS sequence"/>
</dbReference>
<dbReference type="InterPro" id="IPR000073">
    <property type="entry name" value="AB_hydrolase_1"/>
</dbReference>
<evidence type="ECO:0000313" key="3">
    <source>
        <dbReference type="EMBL" id="MBD2714079.1"/>
    </source>
</evidence>
<proteinExistence type="predicted"/>
<evidence type="ECO:0000259" key="2">
    <source>
        <dbReference type="Pfam" id="PF00561"/>
    </source>
</evidence>
<name>A0ABR8JBI9_9BACT</name>
<sequence length="260" mass="27910">MHYIDLPGPGNPLVVLHSLLGSSQEWQPLAQRWANDLQRRVVVVDLRNHGQSFHDSHHSIPAMAKDVAALLHDLNLIDNVTLLGHSMGGKVAMRLALDYTDCVASMISLDMAPSPDDLTYVAALLANLQALNIESLAEVAQVDAALAVGGLAAETRQYILQNVNRCADGKLSWCVNLPSLSAGVPALAEAVVASAPFPKPTLFVRAGISGYITEDDEHHGIPVLFPRAIITTIPNVGHFLHLESPEAVFQLVSQYLSALA</sequence>
<dbReference type="InterPro" id="IPR029058">
    <property type="entry name" value="AB_hydrolase_fold"/>
</dbReference>
<dbReference type="SUPFAM" id="SSF53474">
    <property type="entry name" value="alpha/beta-Hydrolases"/>
    <property type="match status" value="1"/>
</dbReference>
<organism evidence="3 4">
    <name type="scientific">Hymenobacter duratus</name>
    <dbReference type="NCBI Taxonomy" id="2771356"/>
    <lineage>
        <taxon>Bacteria</taxon>
        <taxon>Pseudomonadati</taxon>
        <taxon>Bacteroidota</taxon>
        <taxon>Cytophagia</taxon>
        <taxon>Cytophagales</taxon>
        <taxon>Hymenobacteraceae</taxon>
        <taxon>Hymenobacter</taxon>
    </lineage>
</organism>
<accession>A0ABR8JBI9</accession>
<keyword evidence="4" id="KW-1185">Reference proteome</keyword>
<dbReference type="EMBL" id="JACWZZ010000001">
    <property type="protein sequence ID" value="MBD2714079.1"/>
    <property type="molecule type" value="Genomic_DNA"/>
</dbReference>
<dbReference type="GO" id="GO:0016787">
    <property type="term" value="F:hydrolase activity"/>
    <property type="evidence" value="ECO:0007669"/>
    <property type="project" value="UniProtKB-KW"/>
</dbReference>
<evidence type="ECO:0000256" key="1">
    <source>
        <dbReference type="ARBA" id="ARBA00022801"/>
    </source>
</evidence>
<keyword evidence="1 3" id="KW-0378">Hydrolase</keyword>
<dbReference type="PANTHER" id="PTHR46118">
    <property type="entry name" value="PROTEIN ABHD11"/>
    <property type="match status" value="1"/>
</dbReference>
<dbReference type="Gene3D" id="3.40.50.1820">
    <property type="entry name" value="alpha/beta hydrolase"/>
    <property type="match status" value="1"/>
</dbReference>
<dbReference type="Pfam" id="PF00561">
    <property type="entry name" value="Abhydrolase_1"/>
    <property type="match status" value="1"/>
</dbReference>
<reference evidence="3 4" key="1">
    <citation type="submission" date="2020-09" db="EMBL/GenBank/DDBJ databases">
        <authorList>
            <person name="Kim M.K."/>
        </authorList>
    </citation>
    <scope>NUCLEOTIDE SEQUENCE [LARGE SCALE GENOMIC DNA]</scope>
    <source>
        <strain evidence="3 4">BT646</strain>
    </source>
</reference>
<dbReference type="RefSeq" id="WP_190783193.1">
    <property type="nucleotide sequence ID" value="NZ_JACWZZ010000001.1"/>
</dbReference>
<gene>
    <name evidence="3" type="ORF">IC231_03415</name>
</gene>